<organism evidence="2 3">
    <name type="scientific">Caerostris extrusa</name>
    <name type="common">Bark spider</name>
    <name type="synonym">Caerostris bankana</name>
    <dbReference type="NCBI Taxonomy" id="172846"/>
    <lineage>
        <taxon>Eukaryota</taxon>
        <taxon>Metazoa</taxon>
        <taxon>Ecdysozoa</taxon>
        <taxon>Arthropoda</taxon>
        <taxon>Chelicerata</taxon>
        <taxon>Arachnida</taxon>
        <taxon>Araneae</taxon>
        <taxon>Araneomorphae</taxon>
        <taxon>Entelegynae</taxon>
        <taxon>Araneoidea</taxon>
        <taxon>Araneidae</taxon>
        <taxon>Caerostris</taxon>
    </lineage>
</organism>
<evidence type="ECO:0000313" key="3">
    <source>
        <dbReference type="Proteomes" id="UP001054945"/>
    </source>
</evidence>
<sequence length="192" mass="23170">MSRHSRDYPVELPEKTFLNGVMSYRQTRTWRFWIAIKRKRLSCHLSDTIFNTSWPYKCVISRHLLQRETQFCRRRRGWNRGEGWSRTQIHSLCVSAHYPLKRNKTKRRRRDPTRRKSCCRLKKRTLQQELFVLVGVSKRLMECSPYGGDGTPVLFLLFFFFCWFDFFFLFSDRAVDELFTLQWGMMACGSVL</sequence>
<keyword evidence="1" id="KW-0472">Membrane</keyword>
<evidence type="ECO:0000313" key="2">
    <source>
        <dbReference type="EMBL" id="GIY11004.1"/>
    </source>
</evidence>
<evidence type="ECO:0000256" key="1">
    <source>
        <dbReference type="SAM" id="Phobius"/>
    </source>
</evidence>
<keyword evidence="3" id="KW-1185">Reference proteome</keyword>
<gene>
    <name evidence="2" type="ORF">CEXT_30421</name>
</gene>
<name>A0AAV4QRV9_CAEEX</name>
<dbReference type="AlphaFoldDB" id="A0AAV4QRV9"/>
<protein>
    <submittedName>
        <fullName evidence="2">Uncharacterized protein</fullName>
    </submittedName>
</protein>
<dbReference type="Proteomes" id="UP001054945">
    <property type="component" value="Unassembled WGS sequence"/>
</dbReference>
<dbReference type="EMBL" id="BPLR01006592">
    <property type="protein sequence ID" value="GIY11004.1"/>
    <property type="molecule type" value="Genomic_DNA"/>
</dbReference>
<keyword evidence="1" id="KW-1133">Transmembrane helix</keyword>
<reference evidence="2 3" key="1">
    <citation type="submission" date="2021-06" db="EMBL/GenBank/DDBJ databases">
        <title>Caerostris extrusa draft genome.</title>
        <authorList>
            <person name="Kono N."/>
            <person name="Arakawa K."/>
        </authorList>
    </citation>
    <scope>NUCLEOTIDE SEQUENCE [LARGE SCALE GENOMIC DNA]</scope>
</reference>
<feature type="transmembrane region" description="Helical" evidence="1">
    <location>
        <begin position="153"/>
        <end position="170"/>
    </location>
</feature>
<proteinExistence type="predicted"/>
<keyword evidence="1" id="KW-0812">Transmembrane</keyword>
<accession>A0AAV4QRV9</accession>
<comment type="caution">
    <text evidence="2">The sequence shown here is derived from an EMBL/GenBank/DDBJ whole genome shotgun (WGS) entry which is preliminary data.</text>
</comment>